<dbReference type="PANTHER" id="PTHR38434">
    <property type="entry name" value="BLL2549 PROTEIN"/>
    <property type="match status" value="1"/>
</dbReference>
<feature type="transmembrane region" description="Helical" evidence="1">
    <location>
        <begin position="73"/>
        <end position="104"/>
    </location>
</feature>
<feature type="transmembrane region" description="Helical" evidence="1">
    <location>
        <begin position="234"/>
        <end position="255"/>
    </location>
</feature>
<feature type="transmembrane region" description="Helical" evidence="1">
    <location>
        <begin position="503"/>
        <end position="523"/>
    </location>
</feature>
<feature type="transmembrane region" description="Helical" evidence="1">
    <location>
        <begin position="457"/>
        <end position="474"/>
    </location>
</feature>
<feature type="transmembrane region" description="Helical" evidence="1">
    <location>
        <begin position="529"/>
        <end position="549"/>
    </location>
</feature>
<dbReference type="AlphaFoldDB" id="A0A3A8GF43"/>
<name>A0A3A8GF43_9GAMM</name>
<accession>A0A3A8GF43</accession>
<feature type="transmembrane region" description="Helical" evidence="1">
    <location>
        <begin position="854"/>
        <end position="872"/>
    </location>
</feature>
<evidence type="ECO:0000313" key="2">
    <source>
        <dbReference type="EMBL" id="RKG52421.1"/>
    </source>
</evidence>
<dbReference type="Pfam" id="PF10101">
    <property type="entry name" value="DUF2339"/>
    <property type="match status" value="1"/>
</dbReference>
<organism evidence="2 3">
    <name type="scientific">Acinetobacter cumulans</name>
    <dbReference type="NCBI Taxonomy" id="2136182"/>
    <lineage>
        <taxon>Bacteria</taxon>
        <taxon>Pseudomonadati</taxon>
        <taxon>Pseudomonadota</taxon>
        <taxon>Gammaproteobacteria</taxon>
        <taxon>Moraxellales</taxon>
        <taxon>Moraxellaceae</taxon>
        <taxon>Acinetobacter</taxon>
    </lineage>
</organism>
<feature type="transmembrane region" description="Helical" evidence="1">
    <location>
        <begin position="261"/>
        <end position="281"/>
    </location>
</feature>
<feature type="transmembrane region" description="Helical" evidence="1">
    <location>
        <begin position="701"/>
        <end position="717"/>
    </location>
</feature>
<keyword evidence="1" id="KW-0812">Transmembrane</keyword>
<feature type="transmembrane region" description="Helical" evidence="1">
    <location>
        <begin position="589"/>
        <end position="608"/>
    </location>
</feature>
<feature type="transmembrane region" description="Helical" evidence="1">
    <location>
        <begin position="752"/>
        <end position="776"/>
    </location>
</feature>
<feature type="transmembrane region" description="Helical" evidence="1">
    <location>
        <begin position="826"/>
        <end position="847"/>
    </location>
</feature>
<feature type="transmembrane region" description="Helical" evidence="1">
    <location>
        <begin position="788"/>
        <end position="806"/>
    </location>
</feature>
<dbReference type="PANTHER" id="PTHR38434:SF1">
    <property type="entry name" value="BLL2549 PROTEIN"/>
    <property type="match status" value="1"/>
</dbReference>
<gene>
    <name evidence="2" type="ORF">D7V64_09300</name>
</gene>
<feature type="transmembrane region" description="Helical" evidence="1">
    <location>
        <begin position="561"/>
        <end position="583"/>
    </location>
</feature>
<feature type="transmembrane region" description="Helical" evidence="1">
    <location>
        <begin position="426"/>
        <end position="445"/>
    </location>
</feature>
<protein>
    <submittedName>
        <fullName evidence="2">DUF2339 domain-containing protein</fullName>
    </submittedName>
</protein>
<feature type="transmembrane region" description="Helical" evidence="1">
    <location>
        <begin position="648"/>
        <end position="667"/>
    </location>
</feature>
<evidence type="ECO:0000256" key="1">
    <source>
        <dbReference type="SAM" id="Phobius"/>
    </source>
</evidence>
<feature type="transmembrane region" description="Helical" evidence="1">
    <location>
        <begin position="480"/>
        <end position="496"/>
    </location>
</feature>
<feature type="transmembrane region" description="Helical" evidence="1">
    <location>
        <begin position="288"/>
        <end position="307"/>
    </location>
</feature>
<dbReference type="RefSeq" id="WP_120367534.1">
    <property type="nucleotide sequence ID" value="NZ_RAXZ01000010.1"/>
</dbReference>
<feature type="transmembrane region" description="Helical" evidence="1">
    <location>
        <begin position="335"/>
        <end position="354"/>
    </location>
</feature>
<feature type="transmembrane region" description="Helical" evidence="1">
    <location>
        <begin position="179"/>
        <end position="198"/>
    </location>
</feature>
<feature type="transmembrane region" description="Helical" evidence="1">
    <location>
        <begin position="679"/>
        <end position="695"/>
    </location>
</feature>
<feature type="transmembrane region" description="Helical" evidence="1">
    <location>
        <begin position="884"/>
        <end position="901"/>
    </location>
</feature>
<feature type="transmembrane region" description="Helical" evidence="1">
    <location>
        <begin position="366"/>
        <end position="387"/>
    </location>
</feature>
<feature type="transmembrane region" description="Helical" evidence="1">
    <location>
        <begin position="617"/>
        <end position="636"/>
    </location>
</feature>
<feature type="transmembrane region" description="Helical" evidence="1">
    <location>
        <begin position="313"/>
        <end position="330"/>
    </location>
</feature>
<dbReference type="Proteomes" id="UP000281084">
    <property type="component" value="Unassembled WGS sequence"/>
</dbReference>
<comment type="caution">
    <text evidence="2">The sequence shown here is derived from an EMBL/GenBank/DDBJ whole genome shotgun (WGS) entry which is preliminary data.</text>
</comment>
<evidence type="ECO:0000313" key="3">
    <source>
        <dbReference type="Proteomes" id="UP000281084"/>
    </source>
</evidence>
<feature type="transmembrane region" description="Helical" evidence="1">
    <location>
        <begin position="12"/>
        <end position="39"/>
    </location>
</feature>
<keyword evidence="1" id="KW-0472">Membrane</keyword>
<feature type="transmembrane region" description="Helical" evidence="1">
    <location>
        <begin position="729"/>
        <end position="746"/>
    </location>
</feature>
<sequence>MLKGQSDIRMMWLMVLIIVAVGLWFADLKVVSALCILAFGVSVMHYVDDLQQPTDQLRQQTGLARQSTSKAPLYIASIVALVGGIAEFHILTGLGLSAWIFFFLRWLKRIERQLLQTQYQIQQQAQVLVRSTATAEVQPRSTLEHSAAPLAERAQSASTGNNLGLSDQLQQWLFKGNPVLKVAIAVLVIGIVLLLRFATEHWQLSLAIKLLLVAGVSIAVTALGYRLQRTNRSFALALEGLGLASLSLTLFFAYYNQIIPTLALASCCFAGILMATVWLSLKQQSIELALMAMVIAYIAPFTLPVRSASAVEFVSYYLVINIAVAVLSTLRPWKFLNQIAFLMTLVVGGAYAFYRGVDAERTSLSLLIFAHASIFIWLGFRYSQLLAKENLGQFQLKPILDLALIFGTPIASYGFLYLMYFDENGWQATFSLVFAVIYALLYLLAKRYQVIEQITQNYFSLMLIFLAFVPPILLTEHWSVAGWAIEGALIFMYALYRQSRISHYVGMGLLVMAGCSGVYYFSVQNVFPSPVYWILALSYLTTVCIANAVPKFQQQLSSGTISFFCLQMLFATIALFVLLLDVIDSKNQVTWILLILSLGYVLVNELLLRRGATWSWLLPKWIGLIPLYAVAFYMVIDVSHQGILLWPSVSDRVLVASTGLFLTVLWLRPLLGLKAEKEWVSLGVLLSLALSSLTLVPSMPFISVVILPLCFAVWCAWRQSDWPMFWQARSSLVLMLLWVILSQLFSQQAFQFYLLPILNPFDLVSIAMLAGFIWMLNQQMKAGLEQSLGAIVMVLGLLWLSSYVVLRALHHYLDTPYNQWQMWQDATIQLSFTLLWVSLAFICMLLASRRQLRSLWFFGGSILVLVTLKLVLFDLSHIGTLTRVISFLGAGFVMLIIAYIAPMPEISNEPQSSEHS</sequence>
<reference evidence="2 3" key="1">
    <citation type="submission" date="2018-09" db="EMBL/GenBank/DDBJ databases">
        <title>The draft genome of Acinetobacter spp. strains.</title>
        <authorList>
            <person name="Qin J."/>
            <person name="Feng Y."/>
            <person name="Zong Z."/>
        </authorList>
    </citation>
    <scope>NUCLEOTIDE SEQUENCE [LARGE SCALE GENOMIC DNA]</scope>
    <source>
        <strain evidence="2 3">WCHAc060002</strain>
    </source>
</reference>
<dbReference type="InterPro" id="IPR019286">
    <property type="entry name" value="DUF2339_TM"/>
</dbReference>
<feature type="transmembrane region" description="Helical" evidence="1">
    <location>
        <begin position="204"/>
        <end position="227"/>
    </location>
</feature>
<dbReference type="EMBL" id="RAXZ01000010">
    <property type="protein sequence ID" value="RKG52421.1"/>
    <property type="molecule type" value="Genomic_DNA"/>
</dbReference>
<feature type="transmembrane region" description="Helical" evidence="1">
    <location>
        <begin position="399"/>
        <end position="420"/>
    </location>
</feature>
<proteinExistence type="predicted"/>
<keyword evidence="1" id="KW-1133">Transmembrane helix</keyword>